<dbReference type="EMBL" id="JACTNZ010000004">
    <property type="protein sequence ID" value="KAG5551388.1"/>
    <property type="molecule type" value="Genomic_DNA"/>
</dbReference>
<feature type="region of interest" description="Disordered" evidence="1">
    <location>
        <begin position="21"/>
        <end position="66"/>
    </location>
</feature>
<dbReference type="PANTHER" id="PTHR33223">
    <property type="entry name" value="CCHC-TYPE DOMAIN-CONTAINING PROTEIN"/>
    <property type="match status" value="1"/>
</dbReference>
<feature type="domain" description="Retrotransposon gag" evidence="2">
    <location>
        <begin position="191"/>
        <end position="287"/>
    </location>
</feature>
<comment type="caution">
    <text evidence="3">The sequence shown here is derived from an EMBL/GenBank/DDBJ whole genome shotgun (WGS) entry which is preliminary data.</text>
</comment>
<dbReference type="AlphaFoldDB" id="A0AAV6KGK2"/>
<sequence>MLAVELHRELRSISGGLEVRGRGRATASTRGHGHATPTVLGRGRASPAARGRGRANPAGRGRGSAEAEVFDDTVEIENDANLADPAAGPTDPTTEIIANSGAPTGSVDPIAAVQVFQTFMGLFAGHQAQVAPTNATRSLTLDKGNTFDRFLKTNPPPFMGTDKPSDAEAWLLQMEKIFDVLGCLEAQKVSFAAYKLQGGAEHWWRSAKQQYKDKQDELVWSNFKKDFEEKYIPPAVKDQMRTEFLALRQGNMSVAEYQQKFDELSRYVGVLVEKETDKVWHFQRGLRFDIHGRVSLLDVKTLPKLVTKALTAENDLKEEKMSEERQYKRSREWWQIGQSSEVVMAPLSYVTIVDNLDM</sequence>
<dbReference type="Pfam" id="PF03732">
    <property type="entry name" value="Retrotrans_gag"/>
    <property type="match status" value="1"/>
</dbReference>
<evidence type="ECO:0000259" key="2">
    <source>
        <dbReference type="Pfam" id="PF03732"/>
    </source>
</evidence>
<proteinExistence type="predicted"/>
<reference evidence="3" key="1">
    <citation type="submission" date="2020-08" db="EMBL/GenBank/DDBJ databases">
        <title>Plant Genome Project.</title>
        <authorList>
            <person name="Zhang R.-G."/>
        </authorList>
    </citation>
    <scope>NUCLEOTIDE SEQUENCE</scope>
    <source>
        <strain evidence="3">WSP0</strain>
        <tissue evidence="3">Leaf</tissue>
    </source>
</reference>
<evidence type="ECO:0000256" key="1">
    <source>
        <dbReference type="SAM" id="MobiDB-lite"/>
    </source>
</evidence>
<name>A0AAV6KGK2_9ERIC</name>
<dbReference type="InterPro" id="IPR005162">
    <property type="entry name" value="Retrotrans_gag_dom"/>
</dbReference>
<dbReference type="PANTHER" id="PTHR33223:SF11">
    <property type="entry name" value="ELEMENT PROTEIN, PUTATIVE-RELATED"/>
    <property type="match status" value="1"/>
</dbReference>
<evidence type="ECO:0000313" key="3">
    <source>
        <dbReference type="EMBL" id="KAG5551388.1"/>
    </source>
</evidence>
<accession>A0AAV6KGK2</accession>
<protein>
    <recommendedName>
        <fullName evidence="2">Retrotransposon gag domain-containing protein</fullName>
    </recommendedName>
</protein>
<evidence type="ECO:0000313" key="4">
    <source>
        <dbReference type="Proteomes" id="UP000823749"/>
    </source>
</evidence>
<feature type="compositionally biased region" description="Low complexity" evidence="1">
    <location>
        <begin position="41"/>
        <end position="59"/>
    </location>
</feature>
<organism evidence="3 4">
    <name type="scientific">Rhododendron griersonianum</name>
    <dbReference type="NCBI Taxonomy" id="479676"/>
    <lineage>
        <taxon>Eukaryota</taxon>
        <taxon>Viridiplantae</taxon>
        <taxon>Streptophyta</taxon>
        <taxon>Embryophyta</taxon>
        <taxon>Tracheophyta</taxon>
        <taxon>Spermatophyta</taxon>
        <taxon>Magnoliopsida</taxon>
        <taxon>eudicotyledons</taxon>
        <taxon>Gunneridae</taxon>
        <taxon>Pentapetalae</taxon>
        <taxon>asterids</taxon>
        <taxon>Ericales</taxon>
        <taxon>Ericaceae</taxon>
        <taxon>Ericoideae</taxon>
        <taxon>Rhodoreae</taxon>
        <taxon>Rhododendron</taxon>
    </lineage>
</organism>
<gene>
    <name evidence="3" type="ORF">RHGRI_009715</name>
</gene>
<dbReference type="Proteomes" id="UP000823749">
    <property type="component" value="Chromosome 4"/>
</dbReference>
<keyword evidence="4" id="KW-1185">Reference proteome</keyword>